<dbReference type="OrthoDB" id="2209233at2759"/>
<dbReference type="Proteomes" id="UP000054107">
    <property type="component" value="Unassembled WGS sequence"/>
</dbReference>
<dbReference type="AlphaFoldDB" id="A0A0B7N146"/>
<organism evidence="1 2">
    <name type="scientific">Parasitella parasitica</name>
    <dbReference type="NCBI Taxonomy" id="35722"/>
    <lineage>
        <taxon>Eukaryota</taxon>
        <taxon>Fungi</taxon>
        <taxon>Fungi incertae sedis</taxon>
        <taxon>Mucoromycota</taxon>
        <taxon>Mucoromycotina</taxon>
        <taxon>Mucoromycetes</taxon>
        <taxon>Mucorales</taxon>
        <taxon>Mucorineae</taxon>
        <taxon>Mucoraceae</taxon>
        <taxon>Parasitella</taxon>
    </lineage>
</organism>
<reference evidence="1" key="1">
    <citation type="submission" date="2014-09" db="EMBL/GenBank/DDBJ databases">
        <authorList>
            <person name="Ellenberger Sabrina"/>
        </authorList>
    </citation>
    <scope>NUCLEOTIDE SEQUENCE [LARGE SCALE GENOMIC DNA]</scope>
    <source>
        <strain evidence="1">CBS 412.66</strain>
    </source>
</reference>
<accession>A0A0B7N146</accession>
<keyword evidence="2" id="KW-1185">Reference proteome</keyword>
<proteinExistence type="predicted"/>
<evidence type="ECO:0000313" key="2">
    <source>
        <dbReference type="Proteomes" id="UP000054107"/>
    </source>
</evidence>
<protein>
    <submittedName>
        <fullName evidence="1">Uncharacterized protein</fullName>
    </submittedName>
</protein>
<dbReference type="EMBL" id="LN721303">
    <property type="protein sequence ID" value="CEP09235.1"/>
    <property type="molecule type" value="Genomic_DNA"/>
</dbReference>
<name>A0A0B7N146_9FUNG</name>
<gene>
    <name evidence="1" type="primary">PARPA_02712.1 scaffold 5218</name>
</gene>
<sequence length="253" mass="29608">MAIDKFSASTIIGLQDMCQFKEYEYTPECKSLVDRLSGEDKSVMGWRSELLKDHEFTNKQFDPLKHQDWAYVKFITEHFIRFMEFATNPLISPLAERTAISYTIQPIFNHLLLPYAHLLNTKWIEVSNDFTESTKIDGLGTLKGSREILLIIEFAGGNISSSIAKYDSDIKKIYENALKTIRQSGRNKIFTVLYFNNLIYYEVLLKFKKQYVRYNYTISRCPVNPPELQKFVKDTKIMFAWVRDLVTFARTID</sequence>
<evidence type="ECO:0000313" key="1">
    <source>
        <dbReference type="EMBL" id="CEP09235.1"/>
    </source>
</evidence>